<proteinExistence type="predicted"/>
<dbReference type="AlphaFoldDB" id="D3BKX4"/>
<protein>
    <submittedName>
        <fullName evidence="1">Uncharacterized protein</fullName>
    </submittedName>
</protein>
<keyword evidence="2" id="KW-1185">Reference proteome</keyword>
<dbReference type="OMA" id="QINWAVA"/>
<comment type="caution">
    <text evidence="1">The sequence shown here is derived from an EMBL/GenBank/DDBJ whole genome shotgun (WGS) entry which is preliminary data.</text>
</comment>
<dbReference type="FunCoup" id="D3BKX4">
    <property type="interactions" value="130"/>
</dbReference>
<evidence type="ECO:0000313" key="2">
    <source>
        <dbReference type="Proteomes" id="UP000001396"/>
    </source>
</evidence>
<dbReference type="EMBL" id="ADBJ01000038">
    <property type="protein sequence ID" value="EFA78554.1"/>
    <property type="molecule type" value="Genomic_DNA"/>
</dbReference>
<sequence length="106" mass="12101">MTFIKGVTYDPQVAKASVLQTKQLLVQLEQELNSSALSKEKVEDIFKQYQSLPITYQINWAVAGEDPLENQKKADFCRDKLNELNHEHHFTSNKIPRAFNADSGGY</sequence>
<gene>
    <name evidence="1" type="ORF">PPL_09206</name>
</gene>
<dbReference type="InParanoid" id="D3BKX4"/>
<accession>D3BKX4</accession>
<organism evidence="1 2">
    <name type="scientific">Heterostelium pallidum (strain ATCC 26659 / Pp 5 / PN500)</name>
    <name type="common">Cellular slime mold</name>
    <name type="synonym">Polysphondylium pallidum</name>
    <dbReference type="NCBI Taxonomy" id="670386"/>
    <lineage>
        <taxon>Eukaryota</taxon>
        <taxon>Amoebozoa</taxon>
        <taxon>Evosea</taxon>
        <taxon>Eumycetozoa</taxon>
        <taxon>Dictyostelia</taxon>
        <taxon>Acytosteliales</taxon>
        <taxon>Acytosteliaceae</taxon>
        <taxon>Heterostelium</taxon>
    </lineage>
</organism>
<name>D3BKX4_HETP5</name>
<dbReference type="RefSeq" id="XP_020430678.1">
    <property type="nucleotide sequence ID" value="XM_020580003.1"/>
</dbReference>
<evidence type="ECO:0000313" key="1">
    <source>
        <dbReference type="EMBL" id="EFA78554.1"/>
    </source>
</evidence>
<dbReference type="Proteomes" id="UP000001396">
    <property type="component" value="Unassembled WGS sequence"/>
</dbReference>
<reference evidence="1 2" key="1">
    <citation type="journal article" date="2011" name="Genome Res.">
        <title>Phylogeny-wide analysis of social amoeba genomes highlights ancient origins for complex intercellular communication.</title>
        <authorList>
            <person name="Heidel A.J."/>
            <person name="Lawal H.M."/>
            <person name="Felder M."/>
            <person name="Schilde C."/>
            <person name="Helps N.R."/>
            <person name="Tunggal B."/>
            <person name="Rivero F."/>
            <person name="John U."/>
            <person name="Schleicher M."/>
            <person name="Eichinger L."/>
            <person name="Platzer M."/>
            <person name="Noegel A.A."/>
            <person name="Schaap P."/>
            <person name="Gloeckner G."/>
        </authorList>
    </citation>
    <scope>NUCLEOTIDE SEQUENCE [LARGE SCALE GENOMIC DNA]</scope>
    <source>
        <strain evidence="2">ATCC 26659 / Pp 5 / PN500</strain>
    </source>
</reference>
<dbReference type="GeneID" id="31364681"/>